<dbReference type="Pfam" id="PF00144">
    <property type="entry name" value="Beta-lactamase"/>
    <property type="match status" value="1"/>
</dbReference>
<protein>
    <submittedName>
        <fullName evidence="3">Serine hydrolase</fullName>
    </submittedName>
</protein>
<evidence type="ECO:0000259" key="2">
    <source>
        <dbReference type="Pfam" id="PF00144"/>
    </source>
</evidence>
<name>A0ABX7NJP4_9BACT</name>
<keyword evidence="3" id="KW-0378">Hydrolase</keyword>
<dbReference type="InterPro" id="IPR012338">
    <property type="entry name" value="Beta-lactam/transpept-like"/>
</dbReference>
<evidence type="ECO:0000313" key="3">
    <source>
        <dbReference type="EMBL" id="QSQ18995.1"/>
    </source>
</evidence>
<feature type="domain" description="Beta-lactamase-related" evidence="2">
    <location>
        <begin position="342"/>
        <end position="611"/>
    </location>
</feature>
<gene>
    <name evidence="3" type="ORF">JY651_26995</name>
</gene>
<sequence>MRLSACRSLGLALFCFSLVPGAGSAQQPAAASKQAADAKQAAAAKQAVDVSKKAADASKQGADAKQPADAAKQDSDAKQAVEAAKQLIGIWGVERVFGPEVQGELTLLREQGGGWLARISGFEAPGREEKKTVSVVLPGGQGELRGALTPDGKRFVGHWIQSRVIVGGYRYATPVELRAIQKDVWRGTVKPQEDRFTVYLIIQEAPDGTVQAVMRNPERNFPPQRVFRVSMTGNTVKLTNTREGAMSFEATFDVKAEKLSLPFMFLGTLDLTKRDREQAVGLYARTPSTGAYVYRKPVAEEDGWATASLEDVGMDPAPVRKLVQSILDTSPADPAAPLIQGLLIARHGKLVVEEYFYGFDKERAHDLRSAAKTFAPALVGLAIDQGAKLAPETPVYSLFPELKDAGTQDPRKARLTVEHLMTMTSGYACDDDNDDSPGKEEKVQELESGWYTYTLNLPMEREPGEDQAVYCSVGMNLLGAVVHNATGAWLPDLFARSWAMPLQMRDYHLNLGPEGDAYLGGGFHIRPRDALKLGQVYLKGGVWNGRRVISKSWVERSIARHAVMSPGRTYGYAWWRHELTVGGRTYAEYEAGGNGGQLIMVVPELDLTVMFAGGNYNQVKVWRKFREELLPQYILAAVRK</sequence>
<dbReference type="RefSeq" id="WP_206720583.1">
    <property type="nucleotide sequence ID" value="NZ_CP071090.1"/>
</dbReference>
<dbReference type="PANTHER" id="PTHR43283">
    <property type="entry name" value="BETA-LACTAMASE-RELATED"/>
    <property type="match status" value="1"/>
</dbReference>
<feature type="chain" id="PRO_5046759094" evidence="1">
    <location>
        <begin position="26"/>
        <end position="640"/>
    </location>
</feature>
<dbReference type="Proteomes" id="UP000662747">
    <property type="component" value="Chromosome"/>
</dbReference>
<organism evidence="3 4">
    <name type="scientific">Pyxidicoccus parkwayensis</name>
    <dbReference type="NCBI Taxonomy" id="2813578"/>
    <lineage>
        <taxon>Bacteria</taxon>
        <taxon>Pseudomonadati</taxon>
        <taxon>Myxococcota</taxon>
        <taxon>Myxococcia</taxon>
        <taxon>Myxococcales</taxon>
        <taxon>Cystobacterineae</taxon>
        <taxon>Myxococcaceae</taxon>
        <taxon>Pyxidicoccus</taxon>
    </lineage>
</organism>
<dbReference type="GO" id="GO:0016787">
    <property type="term" value="F:hydrolase activity"/>
    <property type="evidence" value="ECO:0007669"/>
    <property type="project" value="UniProtKB-KW"/>
</dbReference>
<dbReference type="InterPro" id="IPR050789">
    <property type="entry name" value="Diverse_Enzym_Activities"/>
</dbReference>
<dbReference type="Gene3D" id="3.40.710.10">
    <property type="entry name" value="DD-peptidase/beta-lactamase superfamily"/>
    <property type="match status" value="1"/>
</dbReference>
<keyword evidence="4" id="KW-1185">Reference proteome</keyword>
<feature type="signal peptide" evidence="1">
    <location>
        <begin position="1"/>
        <end position="25"/>
    </location>
</feature>
<dbReference type="EMBL" id="CP071090">
    <property type="protein sequence ID" value="QSQ18995.1"/>
    <property type="molecule type" value="Genomic_DNA"/>
</dbReference>
<dbReference type="PANTHER" id="PTHR43283:SF7">
    <property type="entry name" value="BETA-LACTAMASE-RELATED DOMAIN-CONTAINING PROTEIN"/>
    <property type="match status" value="1"/>
</dbReference>
<dbReference type="SUPFAM" id="SSF56601">
    <property type="entry name" value="beta-lactamase/transpeptidase-like"/>
    <property type="match status" value="1"/>
</dbReference>
<evidence type="ECO:0000313" key="4">
    <source>
        <dbReference type="Proteomes" id="UP000662747"/>
    </source>
</evidence>
<reference evidence="3 4" key="1">
    <citation type="submission" date="2021-02" db="EMBL/GenBank/DDBJ databases">
        <title>De Novo genome assembly of isolated myxobacteria.</title>
        <authorList>
            <person name="Stevens D.C."/>
        </authorList>
    </citation>
    <scope>NUCLEOTIDE SEQUENCE [LARGE SCALE GENOMIC DNA]</scope>
    <source>
        <strain evidence="4">SCPEA02</strain>
    </source>
</reference>
<proteinExistence type="predicted"/>
<evidence type="ECO:0000256" key="1">
    <source>
        <dbReference type="SAM" id="SignalP"/>
    </source>
</evidence>
<dbReference type="InterPro" id="IPR001466">
    <property type="entry name" value="Beta-lactam-related"/>
</dbReference>
<keyword evidence="1" id="KW-0732">Signal</keyword>
<accession>A0ABX7NJP4</accession>